<dbReference type="Proteomes" id="UP000663865">
    <property type="component" value="Unassembled WGS sequence"/>
</dbReference>
<evidence type="ECO:0000313" key="5">
    <source>
        <dbReference type="EMBL" id="CAF3690235.1"/>
    </source>
</evidence>
<dbReference type="EMBL" id="CAJOBQ010002556">
    <property type="protein sequence ID" value="CAF4566670.1"/>
    <property type="molecule type" value="Genomic_DNA"/>
</dbReference>
<evidence type="ECO:0000313" key="2">
    <source>
        <dbReference type="EMBL" id="CAF3310913.1"/>
    </source>
</evidence>
<name>A0A820LYE5_9BILA</name>
<gene>
    <name evidence="2" type="ORF">FME351_LOCUS390</name>
    <name evidence="5" type="ORF">GRG538_LOCUS27639</name>
    <name evidence="7" type="ORF">HFQ381_LOCUS17651</name>
    <name evidence="3" type="ORF">KIK155_LOCUS4878</name>
    <name evidence="4" type="ORF">LUA448_LOCUS19973</name>
    <name evidence="9" type="ORF">QYT958_LOCUS16973</name>
    <name evidence="1" type="ORF">TIS948_LOCUS1118</name>
    <name evidence="10" type="ORF">TOA249_LOCUS25028</name>
    <name evidence="8" type="ORF">TSG867_LOCUS25676</name>
    <name evidence="6" type="ORF">UJA718_LOCUS15560</name>
</gene>
<sequence>MRSLFLDQHSDLISAAILLSNTYASLGYDEQVEAIRVNRIKRFGNNVKFGISCTEVNGQLVCFKAHDRSRPKSAEIYAELDRLSNELKEYGHEYDSS</sequence>
<comment type="caution">
    <text evidence="7">The sequence shown here is derived from an EMBL/GenBank/DDBJ whole genome shotgun (WGS) entry which is preliminary data.</text>
</comment>
<dbReference type="EMBL" id="CAJOBR010002516">
    <property type="protein sequence ID" value="CAF4687061.1"/>
    <property type="molecule type" value="Genomic_DNA"/>
</dbReference>
<accession>A0A820LYE5</accession>
<evidence type="ECO:0000313" key="6">
    <source>
        <dbReference type="EMBL" id="CAF4347454.1"/>
    </source>
</evidence>
<evidence type="ECO:0000313" key="9">
    <source>
        <dbReference type="EMBL" id="CAF4687061.1"/>
    </source>
</evidence>
<dbReference type="OrthoDB" id="185373at2759"/>
<dbReference type="Proteomes" id="UP000663869">
    <property type="component" value="Unassembled WGS sequence"/>
</dbReference>
<evidence type="ECO:0000313" key="7">
    <source>
        <dbReference type="EMBL" id="CAF4364979.1"/>
    </source>
</evidence>
<evidence type="ECO:0000313" key="3">
    <source>
        <dbReference type="EMBL" id="CAF3365343.1"/>
    </source>
</evidence>
<dbReference type="EMBL" id="CAJOBO010001320">
    <property type="protein sequence ID" value="CAF4364979.1"/>
    <property type="molecule type" value="Genomic_DNA"/>
</dbReference>
<keyword evidence="12" id="KW-1185">Reference proteome</keyword>
<dbReference type="Proteomes" id="UP000663872">
    <property type="component" value="Unassembled WGS sequence"/>
</dbReference>
<evidence type="ECO:0000313" key="4">
    <source>
        <dbReference type="EMBL" id="CAF3426823.1"/>
    </source>
</evidence>
<dbReference type="Proteomes" id="UP000663838">
    <property type="component" value="Unassembled WGS sequence"/>
</dbReference>
<dbReference type="EMBL" id="CAJNYV010000528">
    <property type="protein sequence ID" value="CAF3365343.1"/>
    <property type="molecule type" value="Genomic_DNA"/>
</dbReference>
<dbReference type="Proteomes" id="UP000663851">
    <property type="component" value="Unassembled WGS sequence"/>
</dbReference>
<evidence type="ECO:0000313" key="8">
    <source>
        <dbReference type="EMBL" id="CAF4566670.1"/>
    </source>
</evidence>
<dbReference type="EMBL" id="CAJNXB010000032">
    <property type="protein sequence ID" value="CAF2994150.1"/>
    <property type="molecule type" value="Genomic_DNA"/>
</dbReference>
<dbReference type="EMBL" id="CAJOBP010002308">
    <property type="protein sequence ID" value="CAF4347454.1"/>
    <property type="molecule type" value="Genomic_DNA"/>
</dbReference>
<evidence type="ECO:0000313" key="1">
    <source>
        <dbReference type="EMBL" id="CAF2994150.1"/>
    </source>
</evidence>
<evidence type="ECO:0000313" key="12">
    <source>
        <dbReference type="Proteomes" id="UP000663873"/>
    </source>
</evidence>
<dbReference type="EMBL" id="CAJNYT010004775">
    <property type="protein sequence ID" value="CAF3690235.1"/>
    <property type="molecule type" value="Genomic_DNA"/>
</dbReference>
<reference evidence="7" key="1">
    <citation type="submission" date="2021-02" db="EMBL/GenBank/DDBJ databases">
        <authorList>
            <person name="Nowell W R."/>
        </authorList>
    </citation>
    <scope>NUCLEOTIDE SEQUENCE</scope>
</reference>
<dbReference type="EMBL" id="CAJNYD010002540">
    <property type="protein sequence ID" value="CAF3426823.1"/>
    <property type="molecule type" value="Genomic_DNA"/>
</dbReference>
<dbReference type="Proteomes" id="UP000663825">
    <property type="component" value="Unassembled WGS sequence"/>
</dbReference>
<dbReference type="Proteomes" id="UP000663848">
    <property type="component" value="Unassembled WGS sequence"/>
</dbReference>
<dbReference type="EMBL" id="CAJOBS010002644">
    <property type="protein sequence ID" value="CAF4827715.1"/>
    <property type="molecule type" value="Genomic_DNA"/>
</dbReference>
<dbReference type="Proteomes" id="UP000663833">
    <property type="component" value="Unassembled WGS sequence"/>
</dbReference>
<dbReference type="AlphaFoldDB" id="A0A820LYE5"/>
<dbReference type="EMBL" id="CAJNYU010000007">
    <property type="protein sequence ID" value="CAF3310913.1"/>
    <property type="molecule type" value="Genomic_DNA"/>
</dbReference>
<dbReference type="Proteomes" id="UP000663862">
    <property type="component" value="Unassembled WGS sequence"/>
</dbReference>
<proteinExistence type="predicted"/>
<evidence type="ECO:0000313" key="10">
    <source>
        <dbReference type="EMBL" id="CAF4827715.1"/>
    </source>
</evidence>
<organism evidence="7 11">
    <name type="scientific">Rotaria socialis</name>
    <dbReference type="NCBI Taxonomy" id="392032"/>
    <lineage>
        <taxon>Eukaryota</taxon>
        <taxon>Metazoa</taxon>
        <taxon>Spiralia</taxon>
        <taxon>Gnathifera</taxon>
        <taxon>Rotifera</taxon>
        <taxon>Eurotatoria</taxon>
        <taxon>Bdelloidea</taxon>
        <taxon>Philodinida</taxon>
        <taxon>Philodinidae</taxon>
        <taxon>Rotaria</taxon>
    </lineage>
</organism>
<dbReference type="Proteomes" id="UP000663873">
    <property type="component" value="Unassembled WGS sequence"/>
</dbReference>
<protein>
    <submittedName>
        <fullName evidence="7">Uncharacterized protein</fullName>
    </submittedName>
</protein>
<evidence type="ECO:0000313" key="11">
    <source>
        <dbReference type="Proteomes" id="UP000663851"/>
    </source>
</evidence>